<organism evidence="1 2">
    <name type="scientific">Meloidogyne enterolobii</name>
    <name type="common">Root-knot nematode worm</name>
    <name type="synonym">Meloidogyne mayaguensis</name>
    <dbReference type="NCBI Taxonomy" id="390850"/>
    <lineage>
        <taxon>Eukaryota</taxon>
        <taxon>Metazoa</taxon>
        <taxon>Ecdysozoa</taxon>
        <taxon>Nematoda</taxon>
        <taxon>Chromadorea</taxon>
        <taxon>Rhabditida</taxon>
        <taxon>Tylenchina</taxon>
        <taxon>Tylenchomorpha</taxon>
        <taxon>Tylenchoidea</taxon>
        <taxon>Meloidogynidae</taxon>
        <taxon>Meloidogyninae</taxon>
        <taxon>Meloidogyne</taxon>
    </lineage>
</organism>
<proteinExistence type="predicted"/>
<evidence type="ECO:0000313" key="2">
    <source>
        <dbReference type="Proteomes" id="UP000580250"/>
    </source>
</evidence>
<dbReference type="AlphaFoldDB" id="A0A6V7Y166"/>
<comment type="caution">
    <text evidence="1">The sequence shown here is derived from an EMBL/GenBank/DDBJ whole genome shotgun (WGS) entry which is preliminary data.</text>
</comment>
<reference evidence="1 2" key="1">
    <citation type="submission" date="2020-08" db="EMBL/GenBank/DDBJ databases">
        <authorList>
            <person name="Koutsovoulos G."/>
            <person name="Danchin GJ E."/>
        </authorList>
    </citation>
    <scope>NUCLEOTIDE SEQUENCE [LARGE SCALE GENOMIC DNA]</scope>
</reference>
<name>A0A6V7Y166_MELEN</name>
<dbReference type="EMBL" id="CAJEWN010002804">
    <property type="protein sequence ID" value="CAD2205342.1"/>
    <property type="molecule type" value="Genomic_DNA"/>
</dbReference>
<sequence length="82" mass="9717">MNRRLFLNIRTTCNKCLQYSSDKDLMILLQRIFLGLKLCINFHLWHHRLGKEKPDWVAVEVPDADSDLVWNSLPFQLHLQVA</sequence>
<dbReference type="Proteomes" id="UP000580250">
    <property type="component" value="Unassembled WGS sequence"/>
</dbReference>
<gene>
    <name evidence="1" type="ORF">MENT_LOCUS59146</name>
</gene>
<evidence type="ECO:0000313" key="1">
    <source>
        <dbReference type="EMBL" id="CAD2205342.1"/>
    </source>
</evidence>
<protein>
    <submittedName>
        <fullName evidence="1">Uncharacterized protein</fullName>
    </submittedName>
</protein>
<accession>A0A6V7Y166</accession>